<dbReference type="PANTHER" id="PTHR43792">
    <property type="entry name" value="GNAT FAMILY, PUTATIVE (AFU_ORTHOLOGUE AFUA_3G00765)-RELATED-RELATED"/>
    <property type="match status" value="1"/>
</dbReference>
<dbReference type="EMBL" id="JBAWKY010000001">
    <property type="protein sequence ID" value="MEI4461500.1"/>
    <property type="molecule type" value="Genomic_DNA"/>
</dbReference>
<comment type="caution">
    <text evidence="2">The sequence shown here is derived from an EMBL/GenBank/DDBJ whole genome shotgun (WGS) entry which is preliminary data.</text>
</comment>
<evidence type="ECO:0000313" key="4">
    <source>
        <dbReference type="EMBL" id="MEI4461500.1"/>
    </source>
</evidence>
<dbReference type="InterPro" id="IPR051531">
    <property type="entry name" value="N-acetyltransferase"/>
</dbReference>
<reference evidence="3 6" key="2">
    <citation type="journal article" date="2016" name="Front. Microbiol.">
        <title>Genomic Resource of Rice Seed Associated Bacteria.</title>
        <authorList>
            <person name="Midha S."/>
            <person name="Bansal K."/>
            <person name="Sharma S."/>
            <person name="Kumar N."/>
            <person name="Patil P.P."/>
            <person name="Chaudhry V."/>
            <person name="Patil P.B."/>
        </authorList>
    </citation>
    <scope>NUCLEOTIDE SEQUENCE [LARGE SCALE GENOMIC DNA]</scope>
    <source>
        <strain evidence="3 6">RSA11</strain>
    </source>
</reference>
<feature type="domain" description="N-acetyltransferase" evidence="1">
    <location>
        <begin position="16"/>
        <end position="176"/>
    </location>
</feature>
<gene>
    <name evidence="2" type="ORF">AS033_03705</name>
    <name evidence="3" type="ORF">RSA11_11645</name>
    <name evidence="4" type="ORF">SZL87_03550</name>
</gene>
<dbReference type="InterPro" id="IPR016181">
    <property type="entry name" value="Acyl_CoA_acyltransferase"/>
</dbReference>
<dbReference type="GO" id="GO:0008999">
    <property type="term" value="F:protein-N-terminal-alanine acetyltransferase activity"/>
    <property type="evidence" value="ECO:0007669"/>
    <property type="project" value="TreeGrafter"/>
</dbReference>
<evidence type="ECO:0000313" key="6">
    <source>
        <dbReference type="Proteomes" id="UP000072605"/>
    </source>
</evidence>
<dbReference type="EMBL" id="LNQL01000001">
    <property type="protein sequence ID" value="KSU50497.1"/>
    <property type="molecule type" value="Genomic_DNA"/>
</dbReference>
<dbReference type="Proteomes" id="UP000072605">
    <property type="component" value="Unassembled WGS sequence"/>
</dbReference>
<dbReference type="OrthoDB" id="9785602at2"/>
<evidence type="ECO:0000313" key="3">
    <source>
        <dbReference type="EMBL" id="KTR26350.1"/>
    </source>
</evidence>
<dbReference type="Proteomes" id="UP001387110">
    <property type="component" value="Unassembled WGS sequence"/>
</dbReference>
<evidence type="ECO:0000313" key="7">
    <source>
        <dbReference type="Proteomes" id="UP001387110"/>
    </source>
</evidence>
<dbReference type="RefSeq" id="WP_023468869.1">
    <property type="nucleotide sequence ID" value="NZ_FMYN01000001.1"/>
</dbReference>
<evidence type="ECO:0000313" key="2">
    <source>
        <dbReference type="EMBL" id="KSU50497.1"/>
    </source>
</evidence>
<protein>
    <submittedName>
        <fullName evidence="2">GCN5 family acetyltransferase</fullName>
    </submittedName>
    <submittedName>
        <fullName evidence="4">GNAT family protein</fullName>
        <ecNumber evidence="4">2.-.-.-</ecNumber>
    </submittedName>
</protein>
<evidence type="ECO:0000259" key="1">
    <source>
        <dbReference type="PROSITE" id="PS51186"/>
    </source>
</evidence>
<dbReference type="GO" id="GO:0005737">
    <property type="term" value="C:cytoplasm"/>
    <property type="evidence" value="ECO:0007669"/>
    <property type="project" value="TreeGrafter"/>
</dbReference>
<dbReference type="EMBL" id="LDQV01000025">
    <property type="protein sequence ID" value="KTR26350.1"/>
    <property type="molecule type" value="Genomic_DNA"/>
</dbReference>
<dbReference type="Pfam" id="PF13302">
    <property type="entry name" value="Acetyltransf_3"/>
    <property type="match status" value="1"/>
</dbReference>
<sequence length="185" mass="21510">MWGLRKPFPELRTERFILRELENRDARELFKILSDDKVMYYYGSDPLVTVYEAKNVISYFKEQFTQGKAIRWAIADAQTNQLIGTIGFHNWLSQYHRAEIGFEVSQDYWQRGVASEAARAVLTYGFEEFALHRISALVAPENLASNALVQKLGFKAEGLLEDYAYSHGRFMDLTMYRMLASEWKG</sequence>
<reference evidence="2 5" key="1">
    <citation type="journal article" date="2015" name="Int. J. Syst. Evol. Microbiol.">
        <title>Exiguobacterium enclense sp. nov., isolated from sediment.</title>
        <authorList>
            <person name="Dastager S.G."/>
            <person name="Mawlankar R."/>
            <person name="Sonalkar V.V."/>
            <person name="Thorat M.N."/>
            <person name="Mual P."/>
            <person name="Verma A."/>
            <person name="Krishnamurthi S."/>
            <person name="Tang S.K."/>
            <person name="Li W.J."/>
        </authorList>
    </citation>
    <scope>NUCLEOTIDE SEQUENCE [LARGE SCALE GENOMIC DNA]</scope>
    <source>
        <strain evidence="2 5">NIO-1109</strain>
    </source>
</reference>
<dbReference type="SUPFAM" id="SSF55729">
    <property type="entry name" value="Acyl-CoA N-acyltransferases (Nat)"/>
    <property type="match status" value="1"/>
</dbReference>
<dbReference type="PANTHER" id="PTHR43792:SF9">
    <property type="entry name" value="RIBOSOMAL-PROTEIN-ALANINE ACETYLTRANSFERASE"/>
    <property type="match status" value="1"/>
</dbReference>
<dbReference type="EC" id="2.-.-.-" evidence="4"/>
<dbReference type="AlphaFoldDB" id="A0A0V8GK39"/>
<keyword evidence="2" id="KW-0808">Transferase</keyword>
<accession>A0A0V8GK39</accession>
<reference evidence="4 7" key="3">
    <citation type="submission" date="2023-12" db="EMBL/GenBank/DDBJ databases">
        <authorList>
            <person name="Easwaran N."/>
            <person name="Lazarus H.P.S."/>
        </authorList>
    </citation>
    <scope>NUCLEOTIDE SEQUENCE [LARGE SCALE GENOMIC DNA]</scope>
    <source>
        <strain evidence="4 7">VIT-2023</strain>
    </source>
</reference>
<dbReference type="Proteomes" id="UP000053797">
    <property type="component" value="Unassembled WGS sequence"/>
</dbReference>
<evidence type="ECO:0000313" key="5">
    <source>
        <dbReference type="Proteomes" id="UP000053797"/>
    </source>
</evidence>
<name>A0A0V8GK39_9BACL</name>
<proteinExistence type="predicted"/>
<keyword evidence="7" id="KW-1185">Reference proteome</keyword>
<dbReference type="PROSITE" id="PS51186">
    <property type="entry name" value="GNAT"/>
    <property type="match status" value="1"/>
</dbReference>
<dbReference type="InterPro" id="IPR000182">
    <property type="entry name" value="GNAT_dom"/>
</dbReference>
<dbReference type="Gene3D" id="3.40.630.30">
    <property type="match status" value="1"/>
</dbReference>
<dbReference type="GeneID" id="90837287"/>
<organism evidence="2 5">
    <name type="scientific">Exiguobacterium indicum</name>
    <dbReference type="NCBI Taxonomy" id="296995"/>
    <lineage>
        <taxon>Bacteria</taxon>
        <taxon>Bacillati</taxon>
        <taxon>Bacillota</taxon>
        <taxon>Bacilli</taxon>
        <taxon>Bacillales</taxon>
        <taxon>Bacillales Family XII. Incertae Sedis</taxon>
        <taxon>Exiguobacterium</taxon>
    </lineage>
</organism>